<evidence type="ECO:0000313" key="2">
    <source>
        <dbReference type="EMBL" id="TCP61217.1"/>
    </source>
</evidence>
<dbReference type="Gene3D" id="1.20.1260.120">
    <property type="entry name" value="Protein of unknown function DUF2935"/>
    <property type="match status" value="1"/>
</dbReference>
<organism evidence="2 3">
    <name type="scientific">Heliophilum fasciatum</name>
    <dbReference type="NCBI Taxonomy" id="35700"/>
    <lineage>
        <taxon>Bacteria</taxon>
        <taxon>Bacillati</taxon>
        <taxon>Bacillota</taxon>
        <taxon>Clostridia</taxon>
        <taxon>Eubacteriales</taxon>
        <taxon>Heliobacteriaceae</taxon>
        <taxon>Heliophilum</taxon>
    </lineage>
</organism>
<reference evidence="2 3" key="1">
    <citation type="submission" date="2019-03" db="EMBL/GenBank/DDBJ databases">
        <title>Genomic Encyclopedia of Type Strains, Phase IV (KMG-IV): sequencing the most valuable type-strain genomes for metagenomic binning, comparative biology and taxonomic classification.</title>
        <authorList>
            <person name="Goeker M."/>
        </authorList>
    </citation>
    <scope>NUCLEOTIDE SEQUENCE [LARGE SCALE GENOMIC DNA]</scope>
    <source>
        <strain evidence="2 3">DSM 11170</strain>
    </source>
</reference>
<dbReference type="EMBL" id="SLXT01000030">
    <property type="protein sequence ID" value="TCP61217.1"/>
    <property type="molecule type" value="Genomic_DNA"/>
</dbReference>
<feature type="coiled-coil region" evidence="1">
    <location>
        <begin position="224"/>
        <end position="268"/>
    </location>
</feature>
<sequence>MLSSEAFVQHSLELHLFFARIMKEHGLFMMLSFTPKDQQFAQQADYFRQEFGRILTDTVTLANGVVRPAVIQSGEVITPYTLNAEQATGYFTGVQIATDLTQAEAGLTGRETVQVNPELEQRVDVLNRQAIQLINGIIQFKTAVLSNVRSCRMITQNYPSMIDHILHEAKVYLVLVQRAQSREDFRAVQAALEQEVFWNHIMSDHAKFIRGMLDPVEKDLIALAERFAREFDRLTQEAERAMKQQMSMEQVTQESIKATAEIRDFKAQGTQGILDCKIQSIILPLLSDHVLREANHYLRVLRMAERG</sequence>
<dbReference type="Proteomes" id="UP000294813">
    <property type="component" value="Unassembled WGS sequence"/>
</dbReference>
<dbReference type="OrthoDB" id="1633927at2"/>
<accession>A0A4R2RGK4</accession>
<gene>
    <name evidence="2" type="ORF">EDD73_1309</name>
</gene>
<dbReference type="SUPFAM" id="SSF158430">
    <property type="entry name" value="Bacillus cereus metalloprotein-like"/>
    <property type="match status" value="2"/>
</dbReference>
<protein>
    <submittedName>
        <fullName evidence="2">DUF2935 family protein</fullName>
    </submittedName>
</protein>
<evidence type="ECO:0000256" key="1">
    <source>
        <dbReference type="SAM" id="Coils"/>
    </source>
</evidence>
<dbReference type="Pfam" id="PF11155">
    <property type="entry name" value="DUF2935"/>
    <property type="match status" value="2"/>
</dbReference>
<dbReference type="RefSeq" id="WP_131920483.1">
    <property type="nucleotide sequence ID" value="NZ_JAOQNU010000031.1"/>
</dbReference>
<keyword evidence="3" id="KW-1185">Reference proteome</keyword>
<proteinExistence type="predicted"/>
<evidence type="ECO:0000313" key="3">
    <source>
        <dbReference type="Proteomes" id="UP000294813"/>
    </source>
</evidence>
<dbReference type="AlphaFoldDB" id="A0A4R2RGK4"/>
<keyword evidence="1" id="KW-0175">Coiled coil</keyword>
<comment type="caution">
    <text evidence="2">The sequence shown here is derived from an EMBL/GenBank/DDBJ whole genome shotgun (WGS) entry which is preliminary data.</text>
</comment>
<dbReference type="InterPro" id="IPR021328">
    <property type="entry name" value="CotB-like"/>
</dbReference>
<name>A0A4R2RGK4_9FIRM</name>